<sequence>MTEEKFTAVYLMVRKEELRPEDEGSYEKPLAAQREACLAFIRENLPAEDQDAVSIYTSRSQLFMDMDRKKVKRLVVYELDRLAADTKELEGILFECRSAGVPVLAVR</sequence>
<name>A0A832EEB8_9BACT</name>
<evidence type="ECO:0000259" key="1">
    <source>
        <dbReference type="Pfam" id="PF00239"/>
    </source>
</evidence>
<proteinExistence type="predicted"/>
<dbReference type="Pfam" id="PF00239">
    <property type="entry name" value="Resolvase"/>
    <property type="match status" value="1"/>
</dbReference>
<dbReference type="SUPFAM" id="SSF53041">
    <property type="entry name" value="Resolvase-like"/>
    <property type="match status" value="1"/>
</dbReference>
<dbReference type="InterPro" id="IPR006119">
    <property type="entry name" value="Resolv_N"/>
</dbReference>
<accession>A0A832EEB8</accession>
<dbReference type="GO" id="GO:0000150">
    <property type="term" value="F:DNA strand exchange activity"/>
    <property type="evidence" value="ECO:0007669"/>
    <property type="project" value="InterPro"/>
</dbReference>
<dbReference type="AlphaFoldDB" id="A0A832EEB8"/>
<dbReference type="InterPro" id="IPR036162">
    <property type="entry name" value="Resolvase-like_N_sf"/>
</dbReference>
<gene>
    <name evidence="2" type="ORF">ENS06_13245</name>
</gene>
<dbReference type="EMBL" id="DSTK01000039">
    <property type="protein sequence ID" value="HFK98271.1"/>
    <property type="molecule type" value="Genomic_DNA"/>
</dbReference>
<feature type="domain" description="Resolvase/invertase-type recombinase catalytic" evidence="1">
    <location>
        <begin position="29"/>
        <end position="105"/>
    </location>
</feature>
<dbReference type="GO" id="GO:0003677">
    <property type="term" value="F:DNA binding"/>
    <property type="evidence" value="ECO:0007669"/>
    <property type="project" value="InterPro"/>
</dbReference>
<organism evidence="2">
    <name type="scientific">Desulfacinum infernum</name>
    <dbReference type="NCBI Taxonomy" id="35837"/>
    <lineage>
        <taxon>Bacteria</taxon>
        <taxon>Pseudomonadati</taxon>
        <taxon>Thermodesulfobacteriota</taxon>
        <taxon>Syntrophobacteria</taxon>
        <taxon>Syntrophobacterales</taxon>
        <taxon>Syntrophobacteraceae</taxon>
        <taxon>Desulfacinum</taxon>
    </lineage>
</organism>
<protein>
    <recommendedName>
        <fullName evidence="1">Resolvase/invertase-type recombinase catalytic domain-containing protein</fullName>
    </recommendedName>
</protein>
<reference evidence="2" key="1">
    <citation type="journal article" date="2020" name="mSystems">
        <title>Genome- and Community-Level Interaction Insights into Carbon Utilization and Element Cycling Functions of Hydrothermarchaeota in Hydrothermal Sediment.</title>
        <authorList>
            <person name="Zhou Z."/>
            <person name="Liu Y."/>
            <person name="Xu W."/>
            <person name="Pan J."/>
            <person name="Luo Z.H."/>
            <person name="Li M."/>
        </authorList>
    </citation>
    <scope>NUCLEOTIDE SEQUENCE [LARGE SCALE GENOMIC DNA]</scope>
    <source>
        <strain evidence="2">SpSt-456</strain>
    </source>
</reference>
<evidence type="ECO:0000313" key="2">
    <source>
        <dbReference type="EMBL" id="HFK98271.1"/>
    </source>
</evidence>
<dbReference type="Gene3D" id="3.40.50.1390">
    <property type="entry name" value="Resolvase, N-terminal catalytic domain"/>
    <property type="match status" value="1"/>
</dbReference>
<comment type="caution">
    <text evidence="2">The sequence shown here is derived from an EMBL/GenBank/DDBJ whole genome shotgun (WGS) entry which is preliminary data.</text>
</comment>